<dbReference type="Pfam" id="PF12923">
    <property type="entry name" value="RRP7"/>
    <property type="match status" value="1"/>
</dbReference>
<feature type="region of interest" description="Disordered" evidence="1">
    <location>
        <begin position="345"/>
        <end position="385"/>
    </location>
</feature>
<dbReference type="EMBL" id="CENE01000043">
    <property type="protein sequence ID" value="CEQ42999.1"/>
    <property type="molecule type" value="Genomic_DNA"/>
</dbReference>
<protein>
    <submittedName>
        <fullName evidence="3">SPOSA6832_04877-mRNA-1:cds</fullName>
    </submittedName>
</protein>
<proteinExistence type="predicted"/>
<keyword evidence="4" id="KW-1185">Reference proteome</keyword>
<name>A0A0D6ESQ8_SPOSA</name>
<feature type="compositionally biased region" description="Basic and acidic residues" evidence="1">
    <location>
        <begin position="345"/>
        <end position="362"/>
    </location>
</feature>
<organism evidence="3 4">
    <name type="scientific">Sporidiobolus salmonicolor</name>
    <name type="common">Yeast-like fungus</name>
    <name type="synonym">Sporobolomyces salmonicolor</name>
    <dbReference type="NCBI Taxonomy" id="5005"/>
    <lineage>
        <taxon>Eukaryota</taxon>
        <taxon>Fungi</taxon>
        <taxon>Dikarya</taxon>
        <taxon>Basidiomycota</taxon>
        <taxon>Pucciniomycotina</taxon>
        <taxon>Microbotryomycetes</taxon>
        <taxon>Sporidiobolales</taxon>
        <taxon>Sporidiobolaceae</taxon>
        <taxon>Sporobolomyces</taxon>
    </lineage>
</organism>
<dbReference type="AlphaFoldDB" id="A0A0D6ESQ8"/>
<dbReference type="InterPro" id="IPR024326">
    <property type="entry name" value="RRP7_C"/>
</dbReference>
<feature type="non-terminal residue" evidence="3">
    <location>
        <position position="1"/>
    </location>
</feature>
<dbReference type="Proteomes" id="UP000243876">
    <property type="component" value="Unassembled WGS sequence"/>
</dbReference>
<accession>A0A0D6ESQ8</accession>
<sequence>MPRLAAQPEAIKPIPLRSGFYALPFSSGQHHLFARVHSGAAAEDGDVPAPSNQLFVTGLPLGMTEKALKSTLGKVWEGTKVKAVEMLPATADGVLSLYQRELMAAKHASVVQGISISPLFDPDSPSTSAIVAPPPSAIVTFSSSPAFPPPSYSSTTPLSLPAAPSFLASSASGHALARPHRSIVIAHVDSWMNAYDARKLAAAPPAYSVEALLASREAEKKAAGKKGKGKKGKQAAADVGPVPGSAAEALARHAAQVALAKDRSHDPDEAQDGEWTLVTGGGKHGKSLLPTGTVPTLQGYGGISVKVAGKKRGRAADEDQNLDAGIKKIVGQGFYRFNKAEGRRQGAFSKFEDDKARVDRLRSNQGGKGRGAGSGGREQRSYRPY</sequence>
<evidence type="ECO:0000259" key="2">
    <source>
        <dbReference type="Pfam" id="PF12923"/>
    </source>
</evidence>
<feature type="domain" description="Ribosomal RNA-processing protein 7 C-terminal" evidence="2">
    <location>
        <begin position="250"/>
        <end position="364"/>
    </location>
</feature>
<reference evidence="4" key="1">
    <citation type="submission" date="2015-02" db="EMBL/GenBank/DDBJ databases">
        <authorList>
            <person name="Gon?alves P."/>
        </authorList>
    </citation>
    <scope>NUCLEOTIDE SEQUENCE [LARGE SCALE GENOMIC DNA]</scope>
</reference>
<evidence type="ECO:0000313" key="4">
    <source>
        <dbReference type="Proteomes" id="UP000243876"/>
    </source>
</evidence>
<evidence type="ECO:0000313" key="3">
    <source>
        <dbReference type="EMBL" id="CEQ42999.1"/>
    </source>
</evidence>
<evidence type="ECO:0000256" key="1">
    <source>
        <dbReference type="SAM" id="MobiDB-lite"/>
    </source>
</evidence>
<feature type="region of interest" description="Disordered" evidence="1">
    <location>
        <begin position="222"/>
        <end position="241"/>
    </location>
</feature>
<feature type="compositionally biased region" description="Basic residues" evidence="1">
    <location>
        <begin position="223"/>
        <end position="233"/>
    </location>
</feature>
<dbReference type="OrthoDB" id="5390at2759"/>
<feature type="compositionally biased region" description="Gly residues" evidence="1">
    <location>
        <begin position="366"/>
        <end position="376"/>
    </location>
</feature>
<gene>
    <name evidence="3" type="primary">SPOSA6832_04877</name>
</gene>